<sequence>MAEDKVLQNSIDASTTLQGNNDIALLEKPKTTVQGNLVKRSANGTVVEDTVNSIRNSKNSKVESPTVEAYYRDAVTGELKSERVSLSKESPFGGQNSTTTLKTINTSESGVILEKDTPIIIGDNSVSGSESTKIGGIEFVTVPFSPPLKSFSIDQNSSSSELPYLKPDNIDKDITRYCGAPSLTSSQSQVGASINSMIGGGTRFGGLEIPLDDESSDVEHTYGRVSASVPNDSLNYSVISSTFQDSSRTNANNNVGGVEPRPVEMVEVNINVDNAAINDGADIPVAVPRRRTSNQDIASMVALACICLIIIGCCVAFFVI</sequence>
<keyword evidence="1" id="KW-0472">Membrane</keyword>
<feature type="transmembrane region" description="Helical" evidence="1">
    <location>
        <begin position="297"/>
        <end position="319"/>
    </location>
</feature>
<dbReference type="AlphaFoldDB" id="A0A151Z6S9"/>
<accession>A0A151Z6S9</accession>
<dbReference type="EMBL" id="LODT01000039">
    <property type="protein sequence ID" value="KYQ89666.1"/>
    <property type="molecule type" value="Genomic_DNA"/>
</dbReference>
<dbReference type="Proteomes" id="UP000076078">
    <property type="component" value="Unassembled WGS sequence"/>
</dbReference>
<evidence type="ECO:0000313" key="3">
    <source>
        <dbReference type="Proteomes" id="UP000076078"/>
    </source>
</evidence>
<proteinExistence type="predicted"/>
<dbReference type="InParanoid" id="A0A151Z6S9"/>
<protein>
    <submittedName>
        <fullName evidence="2">Uncharacterized protein</fullName>
    </submittedName>
</protein>
<keyword evidence="3" id="KW-1185">Reference proteome</keyword>
<evidence type="ECO:0000256" key="1">
    <source>
        <dbReference type="SAM" id="Phobius"/>
    </source>
</evidence>
<evidence type="ECO:0000313" key="2">
    <source>
        <dbReference type="EMBL" id="KYQ89666.1"/>
    </source>
</evidence>
<keyword evidence="1" id="KW-1133">Transmembrane helix</keyword>
<name>A0A151Z6S9_TIELA</name>
<keyword evidence="1" id="KW-0812">Transmembrane</keyword>
<dbReference type="OrthoDB" id="10571796at2759"/>
<reference evidence="2 3" key="1">
    <citation type="submission" date="2015-12" db="EMBL/GenBank/DDBJ databases">
        <title>Dictyostelia acquired genes for synthesis and detection of signals that induce cell-type specialization by lateral gene transfer from prokaryotes.</title>
        <authorList>
            <person name="Gloeckner G."/>
            <person name="Schaap P."/>
        </authorList>
    </citation>
    <scope>NUCLEOTIDE SEQUENCE [LARGE SCALE GENOMIC DNA]</scope>
    <source>
        <strain evidence="2 3">TK</strain>
    </source>
</reference>
<organism evidence="2 3">
    <name type="scientific">Tieghemostelium lacteum</name>
    <name type="common">Slime mold</name>
    <name type="synonym">Dictyostelium lacteum</name>
    <dbReference type="NCBI Taxonomy" id="361077"/>
    <lineage>
        <taxon>Eukaryota</taxon>
        <taxon>Amoebozoa</taxon>
        <taxon>Evosea</taxon>
        <taxon>Eumycetozoa</taxon>
        <taxon>Dictyostelia</taxon>
        <taxon>Dictyosteliales</taxon>
        <taxon>Raperosteliaceae</taxon>
        <taxon>Tieghemostelium</taxon>
    </lineage>
</organism>
<comment type="caution">
    <text evidence="2">The sequence shown here is derived from an EMBL/GenBank/DDBJ whole genome shotgun (WGS) entry which is preliminary data.</text>
</comment>
<gene>
    <name evidence="2" type="ORF">DLAC_09631</name>
</gene>